<evidence type="ECO:0000256" key="2">
    <source>
        <dbReference type="ARBA" id="ARBA00023002"/>
    </source>
</evidence>
<dbReference type="Gene3D" id="3.40.50.720">
    <property type="entry name" value="NAD(P)-binding Rossmann-like Domain"/>
    <property type="match status" value="1"/>
</dbReference>
<dbReference type="Gene3D" id="3.90.25.10">
    <property type="entry name" value="UDP-galactose 4-epimerase, domain 1"/>
    <property type="match status" value="1"/>
</dbReference>
<dbReference type="OrthoDB" id="419598at2759"/>
<dbReference type="Proteomes" id="UP000034112">
    <property type="component" value="Unassembled WGS sequence"/>
</dbReference>
<dbReference type="EMBL" id="JOKZ01000071">
    <property type="protein sequence ID" value="KKP04645.1"/>
    <property type="molecule type" value="Genomic_DNA"/>
</dbReference>
<dbReference type="SUPFAM" id="SSF51735">
    <property type="entry name" value="NAD(P)-binding Rossmann-fold domains"/>
    <property type="match status" value="1"/>
</dbReference>
<name>A0A0F9XJN8_TRIHA</name>
<dbReference type="InterPro" id="IPR045312">
    <property type="entry name" value="PCBER-like"/>
</dbReference>
<dbReference type="InterPro" id="IPR036291">
    <property type="entry name" value="NAD(P)-bd_dom_sf"/>
</dbReference>
<dbReference type="AlphaFoldDB" id="A0A0F9XJN8"/>
<comment type="caution">
    <text evidence="4">The sequence shown here is derived from an EMBL/GenBank/DDBJ whole genome shotgun (WGS) entry which is preliminary data.</text>
</comment>
<dbReference type="PANTHER" id="PTHR47706:SF11">
    <property type="entry name" value="ISOFLAVONE REDUCTASE FAMILY PROTEIN (AFU_ORTHOLOGUE AFUA_1G12510)"/>
    <property type="match status" value="1"/>
</dbReference>
<protein>
    <recommendedName>
        <fullName evidence="3">NmrA-like domain-containing protein</fullName>
    </recommendedName>
</protein>
<dbReference type="InterPro" id="IPR008030">
    <property type="entry name" value="NmrA-like"/>
</dbReference>
<dbReference type="PANTHER" id="PTHR47706">
    <property type="entry name" value="NMRA-LIKE FAMILY PROTEIN"/>
    <property type="match status" value="1"/>
</dbReference>
<dbReference type="Pfam" id="PF05368">
    <property type="entry name" value="NmrA"/>
    <property type="match status" value="1"/>
</dbReference>
<dbReference type="InterPro" id="IPR051609">
    <property type="entry name" value="NmrA/Isoflavone_reductase-like"/>
</dbReference>
<accession>A0A0F9XJN8</accession>
<proteinExistence type="predicted"/>
<keyword evidence="1" id="KW-0521">NADP</keyword>
<dbReference type="GO" id="GO:0016491">
    <property type="term" value="F:oxidoreductase activity"/>
    <property type="evidence" value="ECO:0007669"/>
    <property type="project" value="UniProtKB-KW"/>
</dbReference>
<organism evidence="4 5">
    <name type="scientific">Trichoderma harzianum</name>
    <name type="common">Hypocrea lixii</name>
    <dbReference type="NCBI Taxonomy" id="5544"/>
    <lineage>
        <taxon>Eukaryota</taxon>
        <taxon>Fungi</taxon>
        <taxon>Dikarya</taxon>
        <taxon>Ascomycota</taxon>
        <taxon>Pezizomycotina</taxon>
        <taxon>Sordariomycetes</taxon>
        <taxon>Hypocreomycetidae</taxon>
        <taxon>Hypocreales</taxon>
        <taxon>Hypocreaceae</taxon>
        <taxon>Trichoderma</taxon>
    </lineage>
</organism>
<evidence type="ECO:0000313" key="4">
    <source>
        <dbReference type="EMBL" id="KKP04645.1"/>
    </source>
</evidence>
<feature type="domain" description="NmrA-like" evidence="3">
    <location>
        <begin position="9"/>
        <end position="252"/>
    </location>
</feature>
<keyword evidence="2" id="KW-0560">Oxidoreductase</keyword>
<dbReference type="OMA" id="AHEKPHQ"/>
<sequence>MASFKPLHILAFGATGNIGKHIVNQLIRATPSFPKISIFTSPNTVATKPELLNQWKDAGVSVIVGDITNTEDVKRAYGGVDTAISCLGRGALEHQFELIRLADESDSVRWFFPSEYGTDPDHDPSSAFEKPHQFKRRVRKTFAEEVKNLKPTYLVVGPYIEMWVDGDETFGGFDIENKTAALLGDGEQPIGFTAMEDVGKGLVAALQRPEVSVGKVLKIASFTKSPNQILAEYEKQLGFKLDTKYVLLDDVKSLEKKFWDEGSPRAVVGTLRRIWATGGAVYDKLDNEALGLDEGQLQSLEEAVRNRIQGKPF</sequence>
<reference evidence="5" key="1">
    <citation type="journal article" date="2015" name="Genome Announc.">
        <title>Draft whole-genome sequence of the biocontrol agent Trichoderma harzianum T6776.</title>
        <authorList>
            <person name="Baroncelli R."/>
            <person name="Piaggeschi G."/>
            <person name="Fiorini L."/>
            <person name="Bertolini E."/>
            <person name="Zapparata A."/>
            <person name="Pe M.E."/>
            <person name="Sarrocco S."/>
            <person name="Vannacci G."/>
        </authorList>
    </citation>
    <scope>NUCLEOTIDE SEQUENCE [LARGE SCALE GENOMIC DNA]</scope>
    <source>
        <strain evidence="5">T6776</strain>
    </source>
</reference>
<gene>
    <name evidence="4" type="ORF">THAR02_03258</name>
</gene>
<evidence type="ECO:0000313" key="5">
    <source>
        <dbReference type="Proteomes" id="UP000034112"/>
    </source>
</evidence>
<dbReference type="CDD" id="cd05259">
    <property type="entry name" value="PCBER_SDR_a"/>
    <property type="match status" value="1"/>
</dbReference>
<evidence type="ECO:0000256" key="1">
    <source>
        <dbReference type="ARBA" id="ARBA00022857"/>
    </source>
</evidence>
<evidence type="ECO:0000259" key="3">
    <source>
        <dbReference type="Pfam" id="PF05368"/>
    </source>
</evidence>